<dbReference type="PANTHER" id="PTHR32092">
    <property type="entry name" value="6-PHOSPHO-BETA-GLUCOSIDASE-RELATED"/>
    <property type="match status" value="1"/>
</dbReference>
<feature type="site" description="Increases basicity of active site Tyr" evidence="11">
    <location>
        <position position="109"/>
    </location>
</feature>
<dbReference type="GO" id="GO:0016616">
    <property type="term" value="F:oxidoreductase activity, acting on the CH-OH group of donors, NAD or NADP as acceptor"/>
    <property type="evidence" value="ECO:0007669"/>
    <property type="project" value="InterPro"/>
</dbReference>
<dbReference type="InterPro" id="IPR036291">
    <property type="entry name" value="NAD(P)-bd_dom_sf"/>
</dbReference>
<evidence type="ECO:0000256" key="7">
    <source>
        <dbReference type="ARBA" id="ARBA00023277"/>
    </source>
</evidence>
<evidence type="ECO:0000256" key="10">
    <source>
        <dbReference type="PIRSR" id="PIRSR601088-3"/>
    </source>
</evidence>
<evidence type="ECO:0000256" key="8">
    <source>
        <dbReference type="ARBA" id="ARBA00023295"/>
    </source>
</evidence>
<dbReference type="GO" id="GO:0004553">
    <property type="term" value="F:hydrolase activity, hydrolyzing O-glycosyl compounds"/>
    <property type="evidence" value="ECO:0007669"/>
    <property type="project" value="InterPro"/>
</dbReference>
<dbReference type="RefSeq" id="WP_112885201.1">
    <property type="nucleotide sequence ID" value="NZ_QLUW01000006.1"/>
</dbReference>
<dbReference type="EMBL" id="QLUW01000006">
    <property type="protein sequence ID" value="RAP73618.1"/>
    <property type="molecule type" value="Genomic_DNA"/>
</dbReference>
<proteinExistence type="inferred from homology"/>
<keyword evidence="10" id="KW-0533">Nickel</keyword>
<evidence type="ECO:0000256" key="5">
    <source>
        <dbReference type="ARBA" id="ARBA00023027"/>
    </source>
</evidence>
<keyword evidence="8 12" id="KW-0326">Glycosidase</keyword>
<feature type="binding site" evidence="10">
    <location>
        <position position="197"/>
    </location>
    <ligand>
        <name>Mn(2+)</name>
        <dbReference type="ChEBI" id="CHEBI:29035"/>
    </ligand>
</feature>
<evidence type="ECO:0000256" key="4">
    <source>
        <dbReference type="ARBA" id="ARBA00022801"/>
    </source>
</evidence>
<evidence type="ECO:0000256" key="6">
    <source>
        <dbReference type="ARBA" id="ARBA00023211"/>
    </source>
</evidence>
<evidence type="ECO:0000256" key="12">
    <source>
        <dbReference type="RuleBase" id="RU361152"/>
    </source>
</evidence>
<evidence type="ECO:0000256" key="9">
    <source>
        <dbReference type="PIRSR" id="PIRSR601088-2"/>
    </source>
</evidence>
<keyword evidence="5 12" id="KW-0520">NAD</keyword>
<dbReference type="InterPro" id="IPR053715">
    <property type="entry name" value="GH4_Enzyme_sf"/>
</dbReference>
<feature type="domain" description="Glycosyl hydrolase family 4 C-terminal" evidence="13">
    <location>
        <begin position="193"/>
        <end position="404"/>
    </location>
</feature>
<dbReference type="Proteomes" id="UP000249260">
    <property type="component" value="Unassembled WGS sequence"/>
</dbReference>
<dbReference type="InterPro" id="IPR001088">
    <property type="entry name" value="Glyco_hydro_4"/>
</dbReference>
<evidence type="ECO:0000256" key="2">
    <source>
        <dbReference type="ARBA" id="ARBA00010141"/>
    </source>
</evidence>
<comment type="cofactor">
    <cofactor evidence="12">
        <name>NAD(+)</name>
        <dbReference type="ChEBI" id="CHEBI:57540"/>
    </cofactor>
    <text evidence="12">Binds 1 NAD(+) per subunit.</text>
</comment>
<dbReference type="GO" id="GO:0005975">
    <property type="term" value="P:carbohydrate metabolic process"/>
    <property type="evidence" value="ECO:0007669"/>
    <property type="project" value="InterPro"/>
</dbReference>
<keyword evidence="10" id="KW-0170">Cobalt</keyword>
<dbReference type="Pfam" id="PF02056">
    <property type="entry name" value="Glyco_hydro_4"/>
    <property type="match status" value="1"/>
</dbReference>
<accession>A0A328TSW1</accession>
<feature type="binding site" evidence="10">
    <location>
        <position position="167"/>
    </location>
    <ligand>
        <name>Mn(2+)</name>
        <dbReference type="ChEBI" id="CHEBI:29035"/>
    </ligand>
</feature>
<dbReference type="Gene3D" id="3.90.1820.10">
    <property type="entry name" value="AglA-like glucosidase"/>
    <property type="match status" value="1"/>
</dbReference>
<dbReference type="PANTHER" id="PTHR32092:SF6">
    <property type="entry name" value="ALPHA-GALACTOSIDASE"/>
    <property type="match status" value="1"/>
</dbReference>
<evidence type="ECO:0000256" key="3">
    <source>
        <dbReference type="ARBA" id="ARBA00022723"/>
    </source>
</evidence>
<evidence type="ECO:0000259" key="13">
    <source>
        <dbReference type="Pfam" id="PF11975"/>
    </source>
</evidence>
<reference evidence="14 15" key="1">
    <citation type="submission" date="2018-06" db="EMBL/GenBank/DDBJ databases">
        <title>Paenibacillus montanisoli sp. nov., isolated from mountain area soil.</title>
        <authorList>
            <person name="Wu M."/>
        </authorList>
    </citation>
    <scope>NUCLEOTIDE SEQUENCE [LARGE SCALE GENOMIC DNA]</scope>
    <source>
        <strain evidence="14 15">RA17</strain>
    </source>
</reference>
<evidence type="ECO:0000256" key="11">
    <source>
        <dbReference type="PIRSR" id="PIRSR601088-4"/>
    </source>
</evidence>
<dbReference type="InterPro" id="IPR015955">
    <property type="entry name" value="Lactate_DH/Glyco_Ohase_4_C"/>
</dbReference>
<dbReference type="SUPFAM" id="SSF56327">
    <property type="entry name" value="LDH C-terminal domain-like"/>
    <property type="match status" value="1"/>
</dbReference>
<evidence type="ECO:0000256" key="1">
    <source>
        <dbReference type="ARBA" id="ARBA00001936"/>
    </source>
</evidence>
<dbReference type="GO" id="GO:0046872">
    <property type="term" value="F:metal ion binding"/>
    <property type="evidence" value="ECO:0007669"/>
    <property type="project" value="UniProtKB-KW"/>
</dbReference>
<keyword evidence="3 10" id="KW-0479">Metal-binding</keyword>
<comment type="cofactor">
    <cofactor evidence="1">
        <name>Mn(2+)</name>
        <dbReference type="ChEBI" id="CHEBI:29035"/>
    </cofactor>
</comment>
<keyword evidence="7" id="KW-0119">Carbohydrate metabolism</keyword>
<dbReference type="PRINTS" id="PR00732">
    <property type="entry name" value="GLHYDRLASE4"/>
</dbReference>
<feature type="binding site" evidence="9">
    <location>
        <position position="147"/>
    </location>
    <ligand>
        <name>substrate</name>
    </ligand>
</feature>
<evidence type="ECO:0000313" key="14">
    <source>
        <dbReference type="EMBL" id="RAP73618.1"/>
    </source>
</evidence>
<protein>
    <submittedName>
        <fullName evidence="14">Alpha-glucosidase/alpha-galactosidase</fullName>
    </submittedName>
</protein>
<keyword evidence="10" id="KW-0408">Iron</keyword>
<organism evidence="14 15">
    <name type="scientific">Paenibacillus montanisoli</name>
    <dbReference type="NCBI Taxonomy" id="2081970"/>
    <lineage>
        <taxon>Bacteria</taxon>
        <taxon>Bacillati</taxon>
        <taxon>Bacillota</taxon>
        <taxon>Bacilli</taxon>
        <taxon>Bacillales</taxon>
        <taxon>Paenibacillaceae</taxon>
        <taxon>Paenibacillus</taxon>
    </lineage>
</organism>
<comment type="similarity">
    <text evidence="2 12">Belongs to the glycosyl hydrolase 4 family.</text>
</comment>
<keyword evidence="15" id="KW-1185">Reference proteome</keyword>
<keyword evidence="4 12" id="KW-0378">Hydrolase</keyword>
<dbReference type="Pfam" id="PF11975">
    <property type="entry name" value="Glyco_hydro_4C"/>
    <property type="match status" value="1"/>
</dbReference>
<comment type="caution">
    <text evidence="14">The sequence shown here is derived from an EMBL/GenBank/DDBJ whole genome shotgun (WGS) entry which is preliminary data.</text>
</comment>
<dbReference type="OrthoDB" id="9808275at2"/>
<keyword evidence="6 10" id="KW-0464">Manganese</keyword>
<dbReference type="CDD" id="cd05297">
    <property type="entry name" value="GH4_alpha_glucosidase_galactosidase"/>
    <property type="match status" value="1"/>
</dbReference>
<dbReference type="AlphaFoldDB" id="A0A328TSW1"/>
<gene>
    <name evidence="14" type="ORF">DL346_25435</name>
</gene>
<dbReference type="SUPFAM" id="SSF51735">
    <property type="entry name" value="NAD(P)-binding Rossmann-fold domains"/>
    <property type="match status" value="1"/>
</dbReference>
<sequence>MRRIAIIGAGSIVFCKTLILDIMATKDLEETEFVLMAPSTSKTAQVKAFADKVIAHNGLKSKVTITTDRREALRGANYVITSFQVGGVDLFEKDYKIPLSYGVDQCIGDTLGPGGVFRALRSIPIILDVARDMEELCPDATLLNYVNPMAMICWALGETKIKYVGLCHGVQTTLDLISGYVGVPKHEIDYVSAGINHMGWFTKLSHKGQDLYPILREKFEQPEFYVNEKVRGEVFRHFGYFMTESTGHLSEYVPWFRSSRQALDLYCDEPSFGGESGAYYTWCTYVANKYREKDVLADEPLDLPQRSVEYCAYIIEALETGRTFKFSGNLRNNGMISNLPDDCCAEGLVFADRNGLHRTVVGELPPQCAALNMTNINVQRLTVLAAKSGDPETVVQAVAMDPLTSSVLTLKQIREMVTEMLIAQQEYLPQFEGRLPRPTPTVHIPANVQRAEVPIDPALAVYSRFGELAK</sequence>
<name>A0A328TSW1_9BACL</name>
<dbReference type="InterPro" id="IPR022616">
    <property type="entry name" value="Glyco_hydro_4_C"/>
</dbReference>
<dbReference type="NCBIfam" id="NF011657">
    <property type="entry name" value="PRK15076.1"/>
    <property type="match status" value="1"/>
</dbReference>
<evidence type="ECO:0000313" key="15">
    <source>
        <dbReference type="Proteomes" id="UP000249260"/>
    </source>
</evidence>